<proteinExistence type="inferred from homology"/>
<name>A0A0U1QSM2_9BACL</name>
<accession>A0A0U1QSM2</accession>
<dbReference type="Gene3D" id="1.10.287.950">
    <property type="entry name" value="Methyl-accepting chemotaxis protein"/>
    <property type="match status" value="1"/>
</dbReference>
<dbReference type="CDD" id="cd11386">
    <property type="entry name" value="MCP_signal"/>
    <property type="match status" value="1"/>
</dbReference>
<sequence>MLGSRMMHLLNRSIEKQSERIFDGISRGRKKALDNWFHDRWNELENVNQIAYSYDERGTEISEVLKQQLKNSDAFIEFMLLDETGKVMVSTCTKHLGLQMTDLPNYTRGLNKEKLMYGPYIDHQTLDLDLSSAHFADEITLMFSTPAVNGKGVPRVFMGRVLNDTMSNVIQNEDAHVYKDSGDNYLFMVKTKRDILPGTAISRSRFEDNTYTLGDNLKAGVQTAKWGIVQIKKHTEFEIRFTDPETGELHPGIQKTIEHGHNLDTWPGYPDYRHVMVGGKGTLIHPPYCDEVWGMMCEGDIQEIYQFKSLRLRLPIYFSFGTLIAAGLNGIGYSVSLSAGIWCTAATWVLLSLTFLFAANHIVISPIRKTVAILHEIAEGDGDLTKRLNKNTQDEIGELSRWFNKFINSQMEMIQRVGASAKASQSVSFTASKMASRMASGMDLVGDTVDELVATAGEQNMVFQNARNHFNGLFASIQEMSALINEVSIHTDDTKNRTIQANKASSVALNMVRELEQEMDATMNRIDQLHTQSETITKAVTVIKNINEQTQLLALNAAIEAARAGEAGKGFAVVAKEVSKLAEQTEMATKSVAALVQSIQDETNQTLNEIKQTNDKVNQSSTQIKATIGSFNHISSNVSEISEKTDQLLDITTKESSDLNDIVQSINRSADEIKRRTAEDASSSEASIKTLHEVSSEMERLNQITNSLDYVSNQLQKMVASFKTV</sequence>
<dbReference type="Proteomes" id="UP000035553">
    <property type="component" value="Unassembled WGS sequence"/>
</dbReference>
<evidence type="ECO:0000256" key="5">
    <source>
        <dbReference type="ARBA" id="ARBA00029447"/>
    </source>
</evidence>
<feature type="domain" description="HAMP" evidence="9">
    <location>
        <begin position="361"/>
        <end position="415"/>
    </location>
</feature>
<keyword evidence="7" id="KW-1133">Transmembrane helix</keyword>
<evidence type="ECO:0000259" key="8">
    <source>
        <dbReference type="PROSITE" id="PS50111"/>
    </source>
</evidence>
<dbReference type="InterPro" id="IPR003660">
    <property type="entry name" value="HAMP_dom"/>
</dbReference>
<dbReference type="EMBL" id="AFVQ02000010">
    <property type="protein sequence ID" value="KLI03801.1"/>
    <property type="molecule type" value="Genomic_DNA"/>
</dbReference>
<dbReference type="GO" id="GO:0005886">
    <property type="term" value="C:plasma membrane"/>
    <property type="evidence" value="ECO:0007669"/>
    <property type="project" value="UniProtKB-SubCell"/>
</dbReference>
<evidence type="ECO:0000256" key="7">
    <source>
        <dbReference type="SAM" id="Phobius"/>
    </source>
</evidence>
<dbReference type="PANTHER" id="PTHR32089">
    <property type="entry name" value="METHYL-ACCEPTING CHEMOTAXIS PROTEIN MCPB"/>
    <property type="match status" value="1"/>
</dbReference>
<evidence type="ECO:0000259" key="9">
    <source>
        <dbReference type="PROSITE" id="PS50885"/>
    </source>
</evidence>
<dbReference type="PANTHER" id="PTHR32089:SF112">
    <property type="entry name" value="LYSOZYME-LIKE PROTEIN-RELATED"/>
    <property type="match status" value="1"/>
</dbReference>
<evidence type="ECO:0000256" key="1">
    <source>
        <dbReference type="ARBA" id="ARBA00004236"/>
    </source>
</evidence>
<dbReference type="SMART" id="SM00283">
    <property type="entry name" value="MA"/>
    <property type="match status" value="1"/>
</dbReference>
<dbReference type="RefSeq" id="WP_010023180.1">
    <property type="nucleotide sequence ID" value="NZ_AFVQ02000010.1"/>
</dbReference>
<evidence type="ECO:0000313" key="10">
    <source>
        <dbReference type="EMBL" id="KLI03801.1"/>
    </source>
</evidence>
<evidence type="ECO:0000256" key="4">
    <source>
        <dbReference type="ARBA" id="ARBA00023224"/>
    </source>
</evidence>
<keyword evidence="4 6" id="KW-0807">Transducer</keyword>
<protein>
    <submittedName>
        <fullName evidence="10">Chemotaxis protein</fullName>
    </submittedName>
</protein>
<dbReference type="InterPro" id="IPR004089">
    <property type="entry name" value="MCPsignal_dom"/>
</dbReference>
<evidence type="ECO:0000256" key="2">
    <source>
        <dbReference type="ARBA" id="ARBA00022475"/>
    </source>
</evidence>
<organism evidence="10 11">
    <name type="scientific">Sporolactobacillus inulinus CASD</name>
    <dbReference type="NCBI Taxonomy" id="1069536"/>
    <lineage>
        <taxon>Bacteria</taxon>
        <taxon>Bacillati</taxon>
        <taxon>Bacillota</taxon>
        <taxon>Bacilli</taxon>
        <taxon>Bacillales</taxon>
        <taxon>Sporolactobacillaceae</taxon>
        <taxon>Sporolactobacillus</taxon>
    </lineage>
</organism>
<dbReference type="OrthoDB" id="2489132at2"/>
<evidence type="ECO:0000313" key="11">
    <source>
        <dbReference type="Proteomes" id="UP000035553"/>
    </source>
</evidence>
<keyword evidence="11" id="KW-1185">Reference proteome</keyword>
<keyword evidence="7" id="KW-0812">Transmembrane</keyword>
<dbReference type="PROSITE" id="PS50111">
    <property type="entry name" value="CHEMOTAXIS_TRANSDUC_2"/>
    <property type="match status" value="1"/>
</dbReference>
<evidence type="ECO:0000256" key="6">
    <source>
        <dbReference type="PROSITE-ProRule" id="PRU00284"/>
    </source>
</evidence>
<feature type="transmembrane region" description="Helical" evidence="7">
    <location>
        <begin position="314"/>
        <end position="333"/>
    </location>
</feature>
<comment type="similarity">
    <text evidence="5">Belongs to the methyl-accepting chemotaxis (MCP) protein family.</text>
</comment>
<dbReference type="Pfam" id="PF00672">
    <property type="entry name" value="HAMP"/>
    <property type="match status" value="1"/>
</dbReference>
<comment type="caution">
    <text evidence="10">The sequence shown here is derived from an EMBL/GenBank/DDBJ whole genome shotgun (WGS) entry which is preliminary data.</text>
</comment>
<dbReference type="Pfam" id="PF00015">
    <property type="entry name" value="MCPsignal"/>
    <property type="match status" value="1"/>
</dbReference>
<keyword evidence="3 7" id="KW-0472">Membrane</keyword>
<keyword evidence="2" id="KW-1003">Cell membrane</keyword>
<reference evidence="10 11" key="1">
    <citation type="journal article" date="2011" name="J. Bacteriol.">
        <title>Draft genome sequence of Sporolactobacillus inulinus strain CASD, an efficient D-lactic acid-producing bacterium with high-concentration lactate tolerance capability.</title>
        <authorList>
            <person name="Yu B."/>
            <person name="Su F."/>
            <person name="Wang L."/>
            <person name="Xu K."/>
            <person name="Zhao B."/>
            <person name="Xu P."/>
        </authorList>
    </citation>
    <scope>NUCLEOTIDE SEQUENCE [LARGE SCALE GENOMIC DNA]</scope>
    <source>
        <strain evidence="10 11">CASD</strain>
    </source>
</reference>
<dbReference type="SUPFAM" id="SSF58104">
    <property type="entry name" value="Methyl-accepting chemotaxis protein (MCP) signaling domain"/>
    <property type="match status" value="1"/>
</dbReference>
<comment type="subcellular location">
    <subcellularLocation>
        <location evidence="1">Cell membrane</location>
    </subcellularLocation>
</comment>
<dbReference type="STRING" id="1069536.SINU_00620"/>
<dbReference type="AlphaFoldDB" id="A0A0U1QSM2"/>
<dbReference type="CDD" id="cd06225">
    <property type="entry name" value="HAMP"/>
    <property type="match status" value="1"/>
</dbReference>
<evidence type="ECO:0000256" key="3">
    <source>
        <dbReference type="ARBA" id="ARBA00023136"/>
    </source>
</evidence>
<dbReference type="GO" id="GO:0007165">
    <property type="term" value="P:signal transduction"/>
    <property type="evidence" value="ECO:0007669"/>
    <property type="project" value="UniProtKB-KW"/>
</dbReference>
<feature type="domain" description="Methyl-accepting transducer" evidence="8">
    <location>
        <begin position="434"/>
        <end position="670"/>
    </location>
</feature>
<gene>
    <name evidence="10" type="ORF">SINU_00620</name>
</gene>
<dbReference type="Gene3D" id="6.10.340.10">
    <property type="match status" value="1"/>
</dbReference>
<feature type="transmembrane region" description="Helical" evidence="7">
    <location>
        <begin position="339"/>
        <end position="359"/>
    </location>
</feature>
<dbReference type="SMART" id="SM00304">
    <property type="entry name" value="HAMP"/>
    <property type="match status" value="1"/>
</dbReference>
<dbReference type="PROSITE" id="PS50885">
    <property type="entry name" value="HAMP"/>
    <property type="match status" value="1"/>
</dbReference>